<keyword evidence="4 6" id="KW-1133">Transmembrane helix</keyword>
<dbReference type="EMBL" id="VRVR01000002">
    <property type="protein sequence ID" value="KAF0853121.1"/>
    <property type="molecule type" value="Genomic_DNA"/>
</dbReference>
<protein>
    <submittedName>
        <fullName evidence="7">Mitochondrial transmembrane protein 14C-like protein</fullName>
    </submittedName>
</protein>
<reference evidence="7" key="1">
    <citation type="submission" date="2019-09" db="EMBL/GenBank/DDBJ databases">
        <title>The Mitochondrial Proteome of the Jakobid, Andalucia godoyi, a Protist With the Most Gene-Rich and Bacteria-Like Mitochondrial Genome.</title>
        <authorList>
            <person name="Gray M.W."/>
            <person name="Burger G."/>
            <person name="Derelle R."/>
            <person name="Klimes V."/>
            <person name="Leger M."/>
            <person name="Sarrasin M."/>
            <person name="Vlcek C."/>
            <person name="Roger A.J."/>
            <person name="Elias M."/>
            <person name="Lang B.F."/>
        </authorList>
    </citation>
    <scope>NUCLEOTIDE SEQUENCE</scope>
    <source>
        <strain evidence="7">And28</strain>
    </source>
</reference>
<dbReference type="PANTHER" id="PTHR12668">
    <property type="entry name" value="TRANSMEMBRANE PROTEIN 14, 15"/>
    <property type="match status" value="1"/>
</dbReference>
<dbReference type="InterPro" id="IPR005349">
    <property type="entry name" value="TMEM14"/>
</dbReference>
<feature type="transmembrane region" description="Helical" evidence="6">
    <location>
        <begin position="55"/>
        <end position="73"/>
    </location>
</feature>
<evidence type="ECO:0000313" key="7">
    <source>
        <dbReference type="EMBL" id="KAF0853121.1"/>
    </source>
</evidence>
<evidence type="ECO:0000313" key="8">
    <source>
        <dbReference type="Proteomes" id="UP000799049"/>
    </source>
</evidence>
<comment type="subcellular location">
    <subcellularLocation>
        <location evidence="1">Membrane</location>
    </subcellularLocation>
</comment>
<keyword evidence="5 6" id="KW-0472">Membrane</keyword>
<evidence type="ECO:0000256" key="3">
    <source>
        <dbReference type="ARBA" id="ARBA00022692"/>
    </source>
</evidence>
<keyword evidence="3 6" id="KW-0812">Transmembrane</keyword>
<dbReference type="OrthoDB" id="5620at2759"/>
<comment type="caution">
    <text evidence="7">The sequence shown here is derived from an EMBL/GenBank/DDBJ whole genome shotgun (WGS) entry which is preliminary data.</text>
</comment>
<keyword evidence="8" id="KW-1185">Reference proteome</keyword>
<proteinExistence type="inferred from homology"/>
<dbReference type="Gene3D" id="1.10.10.1740">
    <property type="entry name" value="Transmembrane protein 14-like"/>
    <property type="match status" value="1"/>
</dbReference>
<dbReference type="Pfam" id="PF03647">
    <property type="entry name" value="Tmemb_14"/>
    <property type="match status" value="1"/>
</dbReference>
<name>A0A8K0AK62_ANDGO</name>
<evidence type="ECO:0000256" key="4">
    <source>
        <dbReference type="ARBA" id="ARBA00022989"/>
    </source>
</evidence>
<evidence type="ECO:0000256" key="6">
    <source>
        <dbReference type="SAM" id="Phobius"/>
    </source>
</evidence>
<evidence type="ECO:0000256" key="1">
    <source>
        <dbReference type="ARBA" id="ARBA00004370"/>
    </source>
</evidence>
<comment type="similarity">
    <text evidence="2">Belongs to the TMEM14 family.</text>
</comment>
<dbReference type="InterPro" id="IPR044890">
    <property type="entry name" value="TMEM14_sf"/>
</dbReference>
<organism evidence="7 8">
    <name type="scientific">Andalucia godoyi</name>
    <name type="common">Flagellate</name>
    <dbReference type="NCBI Taxonomy" id="505711"/>
    <lineage>
        <taxon>Eukaryota</taxon>
        <taxon>Discoba</taxon>
        <taxon>Jakobida</taxon>
        <taxon>Andalucina</taxon>
        <taxon>Andaluciidae</taxon>
        <taxon>Andalucia</taxon>
    </lineage>
</organism>
<gene>
    <name evidence="7" type="ORF">ANDGO_03154</name>
</gene>
<accession>A0A8K0AK62</accession>
<dbReference type="AlphaFoldDB" id="A0A8K0AK62"/>
<feature type="transmembrane region" description="Helical" evidence="6">
    <location>
        <begin position="31"/>
        <end position="48"/>
    </location>
</feature>
<evidence type="ECO:0000256" key="5">
    <source>
        <dbReference type="ARBA" id="ARBA00023136"/>
    </source>
</evidence>
<dbReference type="Proteomes" id="UP000799049">
    <property type="component" value="Unassembled WGS sequence"/>
</dbReference>
<sequence length="134" mass="13778">MIHPLVLVVASVVVAFFYNFHPSNMPGEAHLPFSMALLVAAGGLMGYAKAKSVPSLAAGLGFGALFTGAGYLIQSGKEKEGHDLATVLSVALTAVMGARALRTRKLVPAGIVASAAAISTVYEAQKSIEWHGGL</sequence>
<dbReference type="GO" id="GO:0016020">
    <property type="term" value="C:membrane"/>
    <property type="evidence" value="ECO:0007669"/>
    <property type="project" value="UniProtKB-SubCell"/>
</dbReference>
<feature type="transmembrane region" description="Helical" evidence="6">
    <location>
        <begin position="85"/>
        <end position="101"/>
    </location>
</feature>
<evidence type="ECO:0000256" key="2">
    <source>
        <dbReference type="ARBA" id="ARBA00007590"/>
    </source>
</evidence>